<dbReference type="InterPro" id="IPR036020">
    <property type="entry name" value="WW_dom_sf"/>
</dbReference>
<feature type="domain" description="Calponin-homology (CH)" evidence="17">
    <location>
        <begin position="155"/>
        <end position="260"/>
    </location>
</feature>
<dbReference type="FunFam" id="3.30.60.90:FF:000001">
    <property type="entry name" value="Dystrophin isoform 2"/>
    <property type="match status" value="1"/>
</dbReference>
<feature type="domain" description="ZZ-type" evidence="18">
    <location>
        <begin position="3202"/>
        <end position="3258"/>
    </location>
</feature>
<dbReference type="GeneID" id="106175622"/>
<evidence type="ECO:0000256" key="12">
    <source>
        <dbReference type="ARBA" id="ARBA00023212"/>
    </source>
</evidence>
<dbReference type="SMART" id="SM00456">
    <property type="entry name" value="WW"/>
    <property type="match status" value="1"/>
</dbReference>
<dbReference type="InterPro" id="IPR018159">
    <property type="entry name" value="Spectrin/alpha-actinin"/>
</dbReference>
<feature type="coiled-coil region" evidence="14">
    <location>
        <begin position="2425"/>
        <end position="2452"/>
    </location>
</feature>
<dbReference type="RefSeq" id="XP_013413170.1">
    <property type="nucleotide sequence ID" value="XM_013557716.1"/>
</dbReference>
<keyword evidence="4" id="KW-0963">Cytoplasm</keyword>
<dbReference type="PROSITE" id="PS50020">
    <property type="entry name" value="WW_DOMAIN_2"/>
    <property type="match status" value="1"/>
</dbReference>
<dbReference type="InterPro" id="IPR015153">
    <property type="entry name" value="EF-hand_dom_typ1"/>
</dbReference>
<evidence type="ECO:0000313" key="21">
    <source>
        <dbReference type="RefSeq" id="XP_013413166.1"/>
    </source>
</evidence>
<feature type="coiled-coil region" evidence="14">
    <location>
        <begin position="1088"/>
        <end position="1122"/>
    </location>
</feature>
<dbReference type="Pfam" id="PF00307">
    <property type="entry name" value="CH"/>
    <property type="match status" value="2"/>
</dbReference>
<feature type="coiled-coil region" evidence="14">
    <location>
        <begin position="1765"/>
        <end position="1802"/>
    </location>
</feature>
<evidence type="ECO:0000256" key="11">
    <source>
        <dbReference type="ARBA" id="ARBA00023203"/>
    </source>
</evidence>
<dbReference type="InterPro" id="IPR000433">
    <property type="entry name" value="Znf_ZZ"/>
</dbReference>
<evidence type="ECO:0000256" key="10">
    <source>
        <dbReference type="ARBA" id="ARBA00023136"/>
    </source>
</evidence>
<keyword evidence="11" id="KW-0009">Actin-binding</keyword>
<evidence type="ECO:0000256" key="3">
    <source>
        <dbReference type="ARBA" id="ARBA00022475"/>
    </source>
</evidence>
<keyword evidence="8" id="KW-0862">Zinc</keyword>
<dbReference type="PROSITE" id="PS00020">
    <property type="entry name" value="ACTININ_2"/>
    <property type="match status" value="1"/>
</dbReference>
<dbReference type="GO" id="GO:0008270">
    <property type="term" value="F:zinc ion binding"/>
    <property type="evidence" value="ECO:0007669"/>
    <property type="project" value="UniProtKB-KW"/>
</dbReference>
<dbReference type="InterPro" id="IPR050774">
    <property type="entry name" value="KCMF1/Dystrophin"/>
</dbReference>
<dbReference type="SUPFAM" id="SSF57850">
    <property type="entry name" value="RING/U-box"/>
    <property type="match status" value="1"/>
</dbReference>
<dbReference type="RefSeq" id="XP_013413165.1">
    <property type="nucleotide sequence ID" value="XM_013557711.1"/>
</dbReference>
<feature type="coiled-coil region" evidence="14">
    <location>
        <begin position="1361"/>
        <end position="1388"/>
    </location>
</feature>
<dbReference type="PROSITE" id="PS01357">
    <property type="entry name" value="ZF_ZZ_1"/>
    <property type="match status" value="1"/>
</dbReference>
<dbReference type="CDD" id="cd02334">
    <property type="entry name" value="ZZ_dystrophin"/>
    <property type="match status" value="1"/>
</dbReference>
<evidence type="ECO:0000256" key="8">
    <source>
        <dbReference type="ARBA" id="ARBA00022833"/>
    </source>
</evidence>
<dbReference type="FunFam" id="1.10.418.10:FF:000032">
    <property type="entry name" value="utrophin isoform X1"/>
    <property type="match status" value="1"/>
</dbReference>
<gene>
    <name evidence="20 21 22 23 24 25" type="primary">LOC106175622</name>
</gene>
<keyword evidence="7 13" id="KW-0863">Zinc-finger</keyword>
<dbReference type="GO" id="GO:0016010">
    <property type="term" value="C:dystrophin-associated glycoprotein complex"/>
    <property type="evidence" value="ECO:0007669"/>
    <property type="project" value="UniProtKB-ARBA"/>
</dbReference>
<name>A0A1S3JS16_LINAN</name>
<keyword evidence="6" id="KW-0677">Repeat</keyword>
<evidence type="ECO:0000259" key="16">
    <source>
        <dbReference type="PROSITE" id="PS50020"/>
    </source>
</evidence>
<dbReference type="InterPro" id="IPR001202">
    <property type="entry name" value="WW_dom"/>
</dbReference>
<dbReference type="Pfam" id="PF09068">
    <property type="entry name" value="EF-hand_2"/>
    <property type="match status" value="1"/>
</dbReference>
<dbReference type="FunFam" id="2.20.70.10:FF:000004">
    <property type="entry name" value="dystrophin isoform X1"/>
    <property type="match status" value="1"/>
</dbReference>
<dbReference type="InterPro" id="IPR011992">
    <property type="entry name" value="EF-hand-dom_pair"/>
</dbReference>
<organism evidence="19 20">
    <name type="scientific">Lingula anatina</name>
    <name type="common">Brachiopod</name>
    <name type="synonym">Lingula unguis</name>
    <dbReference type="NCBI Taxonomy" id="7574"/>
    <lineage>
        <taxon>Eukaryota</taxon>
        <taxon>Metazoa</taxon>
        <taxon>Spiralia</taxon>
        <taxon>Lophotrochozoa</taxon>
        <taxon>Brachiopoda</taxon>
        <taxon>Linguliformea</taxon>
        <taxon>Lingulata</taxon>
        <taxon>Lingulida</taxon>
        <taxon>Linguloidea</taxon>
        <taxon>Lingulidae</taxon>
        <taxon>Lingula</taxon>
    </lineage>
</organism>
<dbReference type="Gene3D" id="2.20.70.10">
    <property type="match status" value="1"/>
</dbReference>
<evidence type="ECO:0000256" key="4">
    <source>
        <dbReference type="ARBA" id="ARBA00022490"/>
    </source>
</evidence>
<evidence type="ECO:0000259" key="17">
    <source>
        <dbReference type="PROSITE" id="PS50021"/>
    </source>
</evidence>
<dbReference type="Gene3D" id="1.20.58.60">
    <property type="match status" value="18"/>
</dbReference>
<dbReference type="GO" id="GO:0003779">
    <property type="term" value="F:actin binding"/>
    <property type="evidence" value="ECO:0007669"/>
    <property type="project" value="UniProtKB-KW"/>
</dbReference>
<protein>
    <submittedName>
        <fullName evidence="20 21">Dystrophin isoform X1</fullName>
    </submittedName>
</protein>
<dbReference type="CDD" id="cd16242">
    <property type="entry name" value="EFh_DMD_like"/>
    <property type="match status" value="1"/>
</dbReference>
<reference evidence="20 21" key="1">
    <citation type="submission" date="2025-04" db="UniProtKB">
        <authorList>
            <consortium name="RefSeq"/>
        </authorList>
    </citation>
    <scope>IDENTIFICATION</scope>
    <source>
        <tissue evidence="20 21">Gonads</tissue>
    </source>
</reference>
<feature type="region of interest" description="Disordered" evidence="15">
    <location>
        <begin position="2762"/>
        <end position="2785"/>
    </location>
</feature>
<keyword evidence="9" id="KW-0106">Calcium</keyword>
<feature type="region of interest" description="Disordered" evidence="15">
    <location>
        <begin position="3614"/>
        <end position="3642"/>
    </location>
</feature>
<dbReference type="PROSITE" id="PS50135">
    <property type="entry name" value="ZF_ZZ_2"/>
    <property type="match status" value="1"/>
</dbReference>
<dbReference type="Pfam" id="PF09069">
    <property type="entry name" value="EF-hand_3"/>
    <property type="match status" value="1"/>
</dbReference>
<sequence length="3642" mass="421048">MTDSAFLLHPNHDVEDPEGDTFRDIIRERADEREDVQKKTFLKWINAQFSKTNHPPIQDLIEDLKDGTHLLALLEVLTERFLKPERGRMRVHHLNNVDRVIQILNHSYNIRLVNISSNDIVDGNPKLVLGLVWSIILHWQVKDVLKGIMADLQQTNLEKTLLAWCRQSTQGYRGVDVRNFTTSWRDGLAFNALLHRFNPQLFNFDELLSNNNESNLEHAFQVAYEHLGIEKLLDPEDVNVDCPDKKSVMMYLMCLFQVLPHSSIVIEDSDNMSTTSDLVSVSTHTSKQLHHASAHETMSLSSESSAMSGTVSVSSIDLNSYQESLENVIEWLLKAETTYEGMGDIGNDVLQVKDQFHVHEDFMMELTKHQGNVGNVLQEGNHLISDGKITEEEENQIRMQMSLLNERWEKLRVSAMDRQTKLQQTLMELQQKQLDQLATWLEKMEKKMERHEPVASDLEVLHRQVDEHKQLQEEVESEQEQVNSLQNMVVVVDEGSDSSYQALEEQLDSLGQRWTNVCKWVEDQWSNLQDVLKKWEVYSNEKNKFGTWLLEKEEVLGRMRLVNMSDLTPDEVLGEVKKLKAIEQDMDVQVQRFDKLNEAGQVLVQHVGNDPAAVQRLTNQLEEFQERWENLVQQMEWQSKEIAESGNITSNLAMSLGASQPKKPRIDSSRRHEFDMAVKELNSWFEKTESNLELLTTEAPHPDQQLTLEEQLVLIQDTENDVKDRENEINHVHALGKSLIQEIKQADESYESIETILKQLEKRRSDMTLLLEDTQRKIILSLETKNFYDELNALQEIMLSYEKWVGAAERIAEEATEIGRQLEQCRVKLKAMKSHDDRLERINEHAKVLLKQPDVTSQIQQDLDAFLKRWENAYDKIKDRQLKLTQAQHRVPPKAFLEAKESLFKWLADVEEVLRTEQYQIMELPKMEEQHKQYMELQGEVTENLSNKEYISSTGEVLVERAASEEKAKKLQGELEELTARWNAMASTIADTVVKGEQGIERLKQYENQVSGLNRWMDEMDTFLKAEMPALGDVDTLEAQLNESNGVQEDIKTLQSTVDSIHELSEELINAASEEYAAVLQEEIGTLDQRWENVVQQSKEQNEQLQSALEKSQEVLKNIESLNEWCDSVTEKELSSDFVCETHTDLFTATKKFKKLKDEVRSKEKEIEDIHKSCAEDSSMESSEELAQKINILSNCCLDIRNRVDNSLKMYEEANSNWNQLKALLREENKWLDGLQKKLNSSSKSSADAEEISEELDELEGYVRDPSEDNKNKINELGELLIASKIMTSTVKTEVDNFNTRWDKLMEEGLSAIEKLEEAITQAQNIERQMIEMTHWMMEVSSLLQSRLDADMLAGDMPEEFESLKQEFEQQDQMLNEMEKQMLDYKAQGKQEASARLEQQILILKKHYGEVQLKFMKFQRPVDFEPKLTHVKRALEEVQERIHLIELRSEDPEVVQTQLDQCMKFYKCLSEIKSEVEFVIKTGRQVVDKKQVDFPDKLGKQLDAIKTQYNELGAQVTQGKKTLEKALKVSKKLKKEVTGITEWMDAVQRELNKKEMVKAPKNPEEEKMWMETTMHELAKREPSLTTITELVSQIQEMAEDGQLEEATQTLELVKNNWNELSNRLAARKTLLQEQIAHLDEMYREFQDSLKEVTVWLTKIADKLKSMDRSSPEKQALDGEYEKLKSLQVELNELHNQVDQVRDSAIDLMSRSEKYHKLVEPELTQLNQRWEETAEKIKLKQQSHHQANEQTKPEIEKAVTELLLWMQEVETKMNEADGNEERLQAVEEDISRRRLEVEALQQKTQDDSEAEESEVGKLNKRWVEITTRFDQLNQPPAEETIEPQSSATVAMMSTTTVVTITTFSRVPSQFVEDVKKIVQEVANIEKQLTECSPWTEYDDISQYEEKLKAVQGSLEMLEPSVVAAEEQKDGVLDASDHEEATRIKKIMEKLRQDWARVNKEYKEKYGHWTETADQWRQFHCDMKELASWLTEAEKTLAETRTSEGNIDLEKAKAQQKELEEQVKLHQATIHNLHTSSQEIVQQSSSPEAGLLAEKLEQLNRRWQAVFTDISDRKDRFEAEAMETSVFSEEMDELFFWLDETETILNTTVRIADEQYLEDLLEKVKDREEDIPSRQQSLKTLNSTADDLVAAPTTSQEDAANIRKDIAMLTARWDKVTSDIPGKRKALEERLQHLKSFQEEVEDLQTWVSETKALLDQQLHPTSTTSPGERDSVIVDPQTMQSALNSRQKNIDDVNDTFNGLLEECSKMDLTVPAHIQKKVMTLNTDWEKVKEMATNLRPSSSTEVVYQIEKAEMKSSDDEMWPEFDKSVVELRDWLTLLEQMLKSQIVTVGDIEEIEEMISKQKRAFECVSSRPLTSLSCDDVDTIRSMVRDIRQHILVLKTILSDLEGKQPHLQDLITAGENLKSQTEEENDKQVLQEKVERLREHWEEANAKVTFRKNQLDDMLLECKQFDEKRAEFDRWADKVEEDLKAITPEDEPPPEDLEKQLNDHKAVECEVDQWKKSVTTLNSMANKLVEDYSKDNTNKIKMNIDRINARWQHLLSRLETRGRSLQAVQATQQHFDTALDQYFIFLAQSESRLAGLDELTAADGALEDVDEVRVWAERYQDLQTEIDSHQYAFEKLNGTGHQLVRNLEPDEASTLQRRLEEMNQRWIKLQNKSLEIRSRLESNAEQWSKLVKSLQHLIDWVTAQHQELVRQQPIGGDVTLVQQQARDQQELKRRLEEKRPVIEHSLHTGRLYLQEDGEDKRLSADSGEGSDLSEDEKERTAEQEARHLIRSIRRYVRILTKKWTEINQASNEWQAIVDEVLERMVVFHTALDGLASRLQDLEREKARWTPVGDVIVDSLQQEVDQIKAFELRIAPNQGQIDYVNDLANQFHAQRVVLSHINVNKLEDLNARWKALQEATEDRHKQLQEALRDFGPNSQHFLSASVEHPWERAVAGNKVPYYINHTTETTTWDHPVMAQQMQNITELNDVRFSAYRTAMKLRAMQKRLCLDLVSLNVVIDAFDSHDLRAQNDRLMDVMEIINCLTSMYESILEEHPNLVNVPLCVDLVLNWLLNVYDIARGGKIRVLSFKVGIVLMCKAHLEDKYRYIFRLVADANGLVDQRNLGLLLHDCLQIPRQLGEVAAFGGSNIEPSVRSCFEKSNGKNEVQASHFLDWLKMEPQSMVWLPVLYRLAAAETAKHQAKCNICKDYPIIGLRYRCLRCFNFDLCQTCFFSGRKAKGHKLTHPMQEYCTATTSGEDVRDFSRVLKNKLRSKRYFKKHPRLGYLPVQTVLEGDNLESPSPSSPQHTSREMHQRLELYASSPSSIASSQNTSQEIHPRLELYASRLAEVEQRQQSSTPESEDEHHLIAQYCQSLNGDTPTHTLKSPMQIMLAIDADQRSELEAMIKDLEEENKNLQEEYDRLRQAHDDHEEQSHRPHGDDEEFSSSRDAEMIAEAKLLRQHKGRLEARMQILEDHNRQLEAQLQRLRQLLDQPSDEPSISYVSHQRSASQASTVSQSSYQGDPSLRLQFSPQARSTPQMNGHSANGFSPSPRMEDSRKKSSSVQESELDEIMREINESFPPPEKSKATKNVGELFHMAGQVGRAVGTLVTVMTDDERSGSEEERESPAYPGPPGDRRH</sequence>
<keyword evidence="14" id="KW-0175">Coiled coil</keyword>
<evidence type="ECO:0000256" key="9">
    <source>
        <dbReference type="ARBA" id="ARBA00022837"/>
    </source>
</evidence>
<keyword evidence="19" id="KW-1185">Reference proteome</keyword>
<feature type="coiled-coil region" evidence="14">
    <location>
        <begin position="1306"/>
        <end position="1333"/>
    </location>
</feature>
<dbReference type="InterPro" id="IPR043145">
    <property type="entry name" value="Znf_ZZ_sf"/>
</dbReference>
<feature type="coiled-coil region" evidence="14">
    <location>
        <begin position="458"/>
        <end position="488"/>
    </location>
</feature>
<dbReference type="CDD" id="cd21186">
    <property type="entry name" value="CH_DMD-like_rpt1"/>
    <property type="match status" value="1"/>
</dbReference>
<dbReference type="InterPro" id="IPR001715">
    <property type="entry name" value="CH_dom"/>
</dbReference>
<feature type="compositionally biased region" description="Pro residues" evidence="15">
    <location>
        <begin position="3633"/>
        <end position="3642"/>
    </location>
</feature>
<dbReference type="CDD" id="cd00201">
    <property type="entry name" value="WW"/>
    <property type="match status" value="1"/>
</dbReference>
<dbReference type="InterPro" id="IPR002017">
    <property type="entry name" value="Spectrin_repeat"/>
</dbReference>
<feature type="region of interest" description="Disordered" evidence="15">
    <location>
        <begin position="3427"/>
        <end position="3450"/>
    </location>
</feature>
<feature type="coiled-coil region" evidence="14">
    <location>
        <begin position="579"/>
        <end position="634"/>
    </location>
</feature>
<evidence type="ECO:0000313" key="24">
    <source>
        <dbReference type="RefSeq" id="XP_013413169.1"/>
    </source>
</evidence>
<dbReference type="PANTHER" id="PTHR12268">
    <property type="entry name" value="E3 UBIQUITIN-PROTEIN LIGASE KCMF1"/>
    <property type="match status" value="1"/>
</dbReference>
<dbReference type="RefSeq" id="XP_013413169.1">
    <property type="nucleotide sequence ID" value="XM_013557715.1"/>
</dbReference>
<dbReference type="Gene3D" id="3.30.60.90">
    <property type="match status" value="1"/>
</dbReference>
<dbReference type="Gene3D" id="1.10.238.10">
    <property type="entry name" value="EF-hand"/>
    <property type="match status" value="2"/>
</dbReference>
<dbReference type="CDD" id="cd21187">
    <property type="entry name" value="CH_DMD-like_rpt2"/>
    <property type="match status" value="1"/>
</dbReference>
<dbReference type="Gene3D" id="1.10.418.10">
    <property type="entry name" value="Calponin-like domain"/>
    <property type="match status" value="2"/>
</dbReference>
<dbReference type="CDD" id="cd00176">
    <property type="entry name" value="SPEC"/>
    <property type="match status" value="8"/>
</dbReference>
<feature type="compositionally biased region" description="Low complexity" evidence="15">
    <location>
        <begin position="3509"/>
        <end position="3524"/>
    </location>
</feature>
<evidence type="ECO:0000256" key="2">
    <source>
        <dbReference type="ARBA" id="ARBA00004278"/>
    </source>
</evidence>
<dbReference type="SUPFAM" id="SSF47473">
    <property type="entry name" value="EF-hand"/>
    <property type="match status" value="2"/>
</dbReference>
<dbReference type="GO" id="GO:0005737">
    <property type="term" value="C:cytoplasm"/>
    <property type="evidence" value="ECO:0007669"/>
    <property type="project" value="UniProtKB-ARBA"/>
</dbReference>
<feature type="coiled-coil region" evidence="14">
    <location>
        <begin position="1676"/>
        <end position="1703"/>
    </location>
</feature>
<evidence type="ECO:0000313" key="20">
    <source>
        <dbReference type="RefSeq" id="XP_013413165.1"/>
    </source>
</evidence>
<evidence type="ECO:0000256" key="14">
    <source>
        <dbReference type="SAM" id="Coils"/>
    </source>
</evidence>
<dbReference type="SUPFAM" id="SSF51045">
    <property type="entry name" value="WW domain"/>
    <property type="match status" value="1"/>
</dbReference>
<dbReference type="RefSeq" id="XP_013413167.1">
    <property type="nucleotide sequence ID" value="XM_013557713.2"/>
</dbReference>
<dbReference type="InterPro" id="IPR036872">
    <property type="entry name" value="CH_dom_sf"/>
</dbReference>
<evidence type="ECO:0000256" key="15">
    <source>
        <dbReference type="SAM" id="MobiDB-lite"/>
    </source>
</evidence>
<evidence type="ECO:0000256" key="7">
    <source>
        <dbReference type="ARBA" id="ARBA00022771"/>
    </source>
</evidence>
<evidence type="ECO:0000256" key="13">
    <source>
        <dbReference type="PROSITE-ProRule" id="PRU00228"/>
    </source>
</evidence>
<proteinExistence type="predicted"/>
<dbReference type="FunFam" id="1.20.58.60:FF:000075">
    <property type="entry name" value="utrophin isoform X1"/>
    <property type="match status" value="1"/>
</dbReference>
<dbReference type="Pfam" id="PF00569">
    <property type="entry name" value="ZZ"/>
    <property type="match status" value="1"/>
</dbReference>
<feature type="coiled-coil region" evidence="14">
    <location>
        <begin position="1146"/>
        <end position="1173"/>
    </location>
</feature>
<dbReference type="PROSITE" id="PS01159">
    <property type="entry name" value="WW_DOMAIN_1"/>
    <property type="match status" value="1"/>
</dbReference>
<dbReference type="Pfam" id="PF00435">
    <property type="entry name" value="Spectrin"/>
    <property type="match status" value="13"/>
</dbReference>
<dbReference type="RefSeq" id="XP_013413166.1">
    <property type="nucleotide sequence ID" value="XM_013557712.1"/>
</dbReference>
<dbReference type="PANTHER" id="PTHR12268:SF14">
    <property type="entry name" value="DYSTROPHIN-1"/>
    <property type="match status" value="1"/>
</dbReference>
<dbReference type="GO" id="GO:0042383">
    <property type="term" value="C:sarcolemma"/>
    <property type="evidence" value="ECO:0007669"/>
    <property type="project" value="UniProtKB-SubCell"/>
</dbReference>
<dbReference type="SMART" id="SM00291">
    <property type="entry name" value="ZnF_ZZ"/>
    <property type="match status" value="1"/>
</dbReference>
<evidence type="ECO:0000313" key="19">
    <source>
        <dbReference type="Proteomes" id="UP000085678"/>
    </source>
</evidence>
<comment type="subcellular location">
    <subcellularLocation>
        <location evidence="2">Cell membrane</location>
        <location evidence="2">Sarcolemma</location>
        <topology evidence="2">Peripheral membrane protein</topology>
        <orientation evidence="2">Cytoplasmic side</orientation>
    </subcellularLocation>
    <subcellularLocation>
        <location evidence="1">Cytoplasm</location>
        <location evidence="1">Cytoskeleton</location>
    </subcellularLocation>
</comment>
<dbReference type="GO" id="GO:0099536">
    <property type="term" value="P:synaptic signaling"/>
    <property type="evidence" value="ECO:0007669"/>
    <property type="project" value="TreeGrafter"/>
</dbReference>
<feature type="domain" description="Calponin-homology (CH)" evidence="17">
    <location>
        <begin position="35"/>
        <end position="140"/>
    </location>
</feature>
<keyword evidence="3" id="KW-1003">Cell membrane</keyword>
<keyword evidence="5" id="KW-0479">Metal-binding</keyword>
<feature type="compositionally biased region" description="Polar residues" evidence="15">
    <location>
        <begin position="3499"/>
        <end position="3508"/>
    </location>
</feature>
<evidence type="ECO:0000256" key="5">
    <source>
        <dbReference type="ARBA" id="ARBA00022723"/>
    </source>
</evidence>
<dbReference type="GO" id="GO:0045202">
    <property type="term" value="C:synapse"/>
    <property type="evidence" value="ECO:0007669"/>
    <property type="project" value="GOC"/>
</dbReference>
<evidence type="ECO:0000313" key="23">
    <source>
        <dbReference type="RefSeq" id="XP_013413168.1"/>
    </source>
</evidence>
<evidence type="ECO:0000256" key="1">
    <source>
        <dbReference type="ARBA" id="ARBA00004245"/>
    </source>
</evidence>
<dbReference type="InterPro" id="IPR001589">
    <property type="entry name" value="Actinin_actin-bd_CS"/>
</dbReference>
<dbReference type="GO" id="GO:0005856">
    <property type="term" value="C:cytoskeleton"/>
    <property type="evidence" value="ECO:0007669"/>
    <property type="project" value="UniProtKB-SubCell"/>
</dbReference>
<feature type="domain" description="WW" evidence="16">
    <location>
        <begin position="2948"/>
        <end position="2981"/>
    </location>
</feature>
<evidence type="ECO:0000313" key="25">
    <source>
        <dbReference type="RefSeq" id="XP_013413170.1"/>
    </source>
</evidence>
<dbReference type="Proteomes" id="UP000085678">
    <property type="component" value="Unplaced"/>
</dbReference>
<dbReference type="SMART" id="SM00033">
    <property type="entry name" value="CH"/>
    <property type="match status" value="2"/>
</dbReference>
<dbReference type="RefSeq" id="XP_013413168.1">
    <property type="nucleotide sequence ID" value="XM_013557714.1"/>
</dbReference>
<dbReference type="InterPro" id="IPR015154">
    <property type="entry name" value="EF-hand_dom_typ2"/>
</dbReference>
<evidence type="ECO:0000313" key="22">
    <source>
        <dbReference type="RefSeq" id="XP_013413167.1"/>
    </source>
</evidence>
<dbReference type="Pfam" id="PF00397">
    <property type="entry name" value="WW"/>
    <property type="match status" value="1"/>
</dbReference>
<dbReference type="STRING" id="7574.A0A1S3JS16"/>
<accession>A0A1S3JS16</accession>
<dbReference type="PIRSF" id="PIRSF002341">
    <property type="entry name" value="Dystrophin/utrophin"/>
    <property type="match status" value="1"/>
</dbReference>
<dbReference type="OrthoDB" id="10057795at2759"/>
<keyword evidence="10" id="KW-0472">Membrane</keyword>
<feature type="coiled-coil region" evidence="14">
    <location>
        <begin position="2000"/>
        <end position="2027"/>
    </location>
</feature>
<dbReference type="KEGG" id="lak:106175622"/>
<evidence type="ECO:0000259" key="18">
    <source>
        <dbReference type="PROSITE" id="PS50135"/>
    </source>
</evidence>
<feature type="compositionally biased region" description="Polar residues" evidence="15">
    <location>
        <begin position="3531"/>
        <end position="3552"/>
    </location>
</feature>
<evidence type="ECO:0000256" key="6">
    <source>
        <dbReference type="ARBA" id="ARBA00022737"/>
    </source>
</evidence>
<dbReference type="PROSITE" id="PS50021">
    <property type="entry name" value="CH"/>
    <property type="match status" value="2"/>
</dbReference>
<keyword evidence="12" id="KW-0206">Cytoskeleton</keyword>
<feature type="region of interest" description="Disordered" evidence="15">
    <location>
        <begin position="3498"/>
        <end position="3591"/>
    </location>
</feature>
<dbReference type="SMART" id="SM00150">
    <property type="entry name" value="SPEC"/>
    <property type="match status" value="21"/>
</dbReference>
<dbReference type="SUPFAM" id="SSF46966">
    <property type="entry name" value="Spectrin repeat"/>
    <property type="match status" value="20"/>
</dbReference>
<dbReference type="InterPro" id="IPR035436">
    <property type="entry name" value="Dystrophin/utrophin"/>
</dbReference>
<dbReference type="SUPFAM" id="SSF47576">
    <property type="entry name" value="Calponin-homology domain, CH-domain"/>
    <property type="match status" value="1"/>
</dbReference>
<feature type="coiled-coil region" evidence="14">
    <location>
        <begin position="708"/>
        <end position="777"/>
    </location>
</feature>